<dbReference type="InterPro" id="IPR013424">
    <property type="entry name" value="Ice-binding_C"/>
</dbReference>
<evidence type="ECO:0000313" key="3">
    <source>
        <dbReference type="EMBL" id="GHC06910.1"/>
    </source>
</evidence>
<organism evidence="3 4">
    <name type="scientific">Cerasicoccus arenae</name>
    <dbReference type="NCBI Taxonomy" id="424488"/>
    <lineage>
        <taxon>Bacteria</taxon>
        <taxon>Pseudomonadati</taxon>
        <taxon>Verrucomicrobiota</taxon>
        <taxon>Opitutia</taxon>
        <taxon>Puniceicoccales</taxon>
        <taxon>Cerasicoccaceae</taxon>
        <taxon>Cerasicoccus</taxon>
    </lineage>
</organism>
<gene>
    <name evidence="3" type="ORF">GCM10007047_24960</name>
</gene>
<proteinExistence type="predicted"/>
<dbReference type="AlphaFoldDB" id="A0A8J3DIK3"/>
<keyword evidence="4" id="KW-1185">Reference proteome</keyword>
<feature type="signal peptide" evidence="1">
    <location>
        <begin position="1"/>
        <end position="23"/>
    </location>
</feature>
<evidence type="ECO:0000256" key="1">
    <source>
        <dbReference type="SAM" id="SignalP"/>
    </source>
</evidence>
<protein>
    <recommendedName>
        <fullName evidence="2">Ice-binding protein C-terminal domain-containing protein</fullName>
    </recommendedName>
</protein>
<keyword evidence="1" id="KW-0732">Signal</keyword>
<name>A0A8J3DIK3_9BACT</name>
<feature type="chain" id="PRO_5035321826" description="Ice-binding protein C-terminal domain-containing protein" evidence="1">
    <location>
        <begin position="24"/>
        <end position="250"/>
    </location>
</feature>
<evidence type="ECO:0000259" key="2">
    <source>
        <dbReference type="Pfam" id="PF07589"/>
    </source>
</evidence>
<feature type="domain" description="Ice-binding protein C-terminal" evidence="2">
    <location>
        <begin position="220"/>
        <end position="243"/>
    </location>
</feature>
<dbReference type="Pfam" id="PF07589">
    <property type="entry name" value="PEP-CTERM"/>
    <property type="match status" value="1"/>
</dbReference>
<dbReference type="NCBIfam" id="TIGR02595">
    <property type="entry name" value="PEP_CTERM"/>
    <property type="match status" value="1"/>
</dbReference>
<accession>A0A8J3DIK3</accession>
<evidence type="ECO:0000313" key="4">
    <source>
        <dbReference type="Proteomes" id="UP000642829"/>
    </source>
</evidence>
<reference evidence="3" key="2">
    <citation type="submission" date="2020-09" db="EMBL/GenBank/DDBJ databases">
        <authorList>
            <person name="Sun Q."/>
            <person name="Kim S."/>
        </authorList>
    </citation>
    <scope>NUCLEOTIDE SEQUENCE</scope>
    <source>
        <strain evidence="3">KCTC 12870</strain>
    </source>
</reference>
<dbReference type="EMBL" id="BMXG01000016">
    <property type="protein sequence ID" value="GHC06910.1"/>
    <property type="molecule type" value="Genomic_DNA"/>
</dbReference>
<sequence length="250" mass="26607">MKTIAFTNKLLLGVLITSTSLSAQTVLLENASVTSFDSGNLGRVNFTTPLPEDKDTLAEFAVGDSITMTFTLNYEGVGSSPADGFSFGLQGGTGGDRTIFYGYLLPIDDNAVSDMRYRDGGNGRYMASGGTPITGTTTFNTFYMSEDFTPPSDSYDMSLSLTKTSTGYEGVVTIAGNSYVSSDLSFPSEIEDYAINRVGFRGGNVFTNETITNIDVVYASVPEPGTYALLLALGALGMVTAKRARNQRNA</sequence>
<comment type="caution">
    <text evidence="3">The sequence shown here is derived from an EMBL/GenBank/DDBJ whole genome shotgun (WGS) entry which is preliminary data.</text>
</comment>
<reference evidence="3" key="1">
    <citation type="journal article" date="2014" name="Int. J. Syst. Evol. Microbiol.">
        <title>Complete genome sequence of Corynebacterium casei LMG S-19264T (=DSM 44701T), isolated from a smear-ripened cheese.</title>
        <authorList>
            <consortium name="US DOE Joint Genome Institute (JGI-PGF)"/>
            <person name="Walter F."/>
            <person name="Albersmeier A."/>
            <person name="Kalinowski J."/>
            <person name="Ruckert C."/>
        </authorList>
    </citation>
    <scope>NUCLEOTIDE SEQUENCE</scope>
    <source>
        <strain evidence="3">KCTC 12870</strain>
    </source>
</reference>
<dbReference type="RefSeq" id="WP_189515684.1">
    <property type="nucleotide sequence ID" value="NZ_BMXG01000016.1"/>
</dbReference>
<dbReference type="Proteomes" id="UP000642829">
    <property type="component" value="Unassembled WGS sequence"/>
</dbReference>